<dbReference type="InterPro" id="IPR010292">
    <property type="entry name" value="Uncharacterised_CreA"/>
</dbReference>
<dbReference type="Proteomes" id="UP001165065">
    <property type="component" value="Unassembled WGS sequence"/>
</dbReference>
<name>A0A9W7GGU5_9STRA</name>
<gene>
    <name evidence="1" type="ORF">TrCOL_g8930</name>
</gene>
<dbReference type="AlphaFoldDB" id="A0A9W7GGU5"/>
<dbReference type="Pfam" id="PF05981">
    <property type="entry name" value="CreA"/>
    <property type="match status" value="1"/>
</dbReference>
<keyword evidence="2" id="KW-1185">Reference proteome</keyword>
<dbReference type="OrthoDB" id="10260865at2759"/>
<accession>A0A9W7GGU5</accession>
<comment type="caution">
    <text evidence="1">The sequence shown here is derived from an EMBL/GenBank/DDBJ whole genome shotgun (WGS) entry which is preliminary data.</text>
</comment>
<organism evidence="1 2">
    <name type="scientific">Triparma columacea</name>
    <dbReference type="NCBI Taxonomy" id="722753"/>
    <lineage>
        <taxon>Eukaryota</taxon>
        <taxon>Sar</taxon>
        <taxon>Stramenopiles</taxon>
        <taxon>Ochrophyta</taxon>
        <taxon>Bolidophyceae</taxon>
        <taxon>Parmales</taxon>
        <taxon>Triparmaceae</taxon>
        <taxon>Triparma</taxon>
    </lineage>
</organism>
<dbReference type="PANTHER" id="PTHR37952">
    <property type="match status" value="1"/>
</dbReference>
<dbReference type="PANTHER" id="PTHR37952:SF2">
    <property type="entry name" value="PROTEIN CREA"/>
    <property type="match status" value="1"/>
</dbReference>
<protein>
    <submittedName>
        <fullName evidence="1">Uncharacterized protein</fullName>
    </submittedName>
</protein>
<sequence>MAESSQVIGSIAGSGLVFKDTLTIESFKDPKIPAVSLYISNFQKPLTERLASGKDFFTDPSYASVGCAKTVKGKISVGNEINKTPSGEEVFEESKSLLFKTLRVQRVYDADTNTVVYVSFNTRLDKNADNNKSRFKSSLCAVNLND</sequence>
<proteinExistence type="predicted"/>
<dbReference type="EMBL" id="BRYA01000226">
    <property type="protein sequence ID" value="GMI44795.1"/>
    <property type="molecule type" value="Genomic_DNA"/>
</dbReference>
<evidence type="ECO:0000313" key="1">
    <source>
        <dbReference type="EMBL" id="GMI44795.1"/>
    </source>
</evidence>
<evidence type="ECO:0000313" key="2">
    <source>
        <dbReference type="Proteomes" id="UP001165065"/>
    </source>
</evidence>
<reference evidence="2" key="1">
    <citation type="journal article" date="2023" name="Commun. Biol.">
        <title>Genome analysis of Parmales, the sister group of diatoms, reveals the evolutionary specialization of diatoms from phago-mixotrophs to photoautotrophs.</title>
        <authorList>
            <person name="Ban H."/>
            <person name="Sato S."/>
            <person name="Yoshikawa S."/>
            <person name="Yamada K."/>
            <person name="Nakamura Y."/>
            <person name="Ichinomiya M."/>
            <person name="Sato N."/>
            <person name="Blanc-Mathieu R."/>
            <person name="Endo H."/>
            <person name="Kuwata A."/>
            <person name="Ogata H."/>
        </authorList>
    </citation>
    <scope>NUCLEOTIDE SEQUENCE [LARGE SCALE GENOMIC DNA]</scope>
</reference>